<keyword evidence="2" id="KW-1185">Reference proteome</keyword>
<name>A0A7Y6F333_9ACTN</name>
<proteinExistence type="predicted"/>
<reference evidence="1 2" key="1">
    <citation type="submission" date="2020-03" db="EMBL/GenBank/DDBJ databases">
        <title>Complete genome sequence of sixteen Streptomyces strains facilitates identification of candidate genes involved in plant growth-promotion in grain legumes and cereals.</title>
        <authorList>
            <person name="Gopalakrishnan S."/>
            <person name="Thakur V."/>
            <person name="Saxena R."/>
            <person name="Vadlamudi S."/>
            <person name="Purohit S."/>
            <person name="Kumar V."/>
            <person name="Rathore A."/>
            <person name="Chitikineni A."/>
            <person name="Varshney R.K."/>
        </authorList>
    </citation>
    <scope>NUCLEOTIDE SEQUENCE [LARGE SCALE GENOMIC DNA]</scope>
    <source>
        <strain evidence="1 2">KAI-180</strain>
    </source>
</reference>
<gene>
    <name evidence="1" type="ORF">G6W59_21355</name>
</gene>
<evidence type="ECO:0000313" key="2">
    <source>
        <dbReference type="Proteomes" id="UP000540128"/>
    </source>
</evidence>
<accession>A0A7Y6F333</accession>
<protein>
    <submittedName>
        <fullName evidence="1">Uncharacterized protein</fullName>
    </submittedName>
</protein>
<sequence length="148" mass="15965">MSDFEQWMAAVTASPCPGEDRLDLLRDGEGIDGLDDNEQAAWVLRVMVDYTREPQGWHARVLVGRAGPSCAGPATGIGRFNDTLVAVMDQAQALADATRRPVKVIHGVNGRPDHFLPTLARHVPDLGDDIDTPVWVAFPAPLTAAATR</sequence>
<dbReference type="AlphaFoldDB" id="A0A7Y6F333"/>
<dbReference type="Proteomes" id="UP000540128">
    <property type="component" value="Unassembled WGS sequence"/>
</dbReference>
<organism evidence="1 2">
    <name type="scientific">Streptomyces odorifer</name>
    <dbReference type="NCBI Taxonomy" id="53450"/>
    <lineage>
        <taxon>Bacteria</taxon>
        <taxon>Bacillati</taxon>
        <taxon>Actinomycetota</taxon>
        <taxon>Actinomycetes</taxon>
        <taxon>Kitasatosporales</taxon>
        <taxon>Streptomycetaceae</taxon>
        <taxon>Streptomyces</taxon>
        <taxon>Streptomyces albidoflavus group</taxon>
    </lineage>
</organism>
<comment type="caution">
    <text evidence="1">The sequence shown here is derived from an EMBL/GenBank/DDBJ whole genome shotgun (WGS) entry which is preliminary data.</text>
</comment>
<evidence type="ECO:0000313" key="1">
    <source>
        <dbReference type="EMBL" id="NUV30822.1"/>
    </source>
</evidence>
<dbReference type="EMBL" id="JAANNT010000020">
    <property type="protein sequence ID" value="NUV30822.1"/>
    <property type="molecule type" value="Genomic_DNA"/>
</dbReference>
<dbReference type="RefSeq" id="WP_175457100.1">
    <property type="nucleotide sequence ID" value="NZ_JAANNT010000020.1"/>
</dbReference>